<feature type="region of interest" description="Disordered" evidence="1">
    <location>
        <begin position="1"/>
        <end position="61"/>
    </location>
</feature>
<dbReference type="AlphaFoldDB" id="A0A1P8UDA7"/>
<dbReference type="EMBL" id="CP019434">
    <property type="protein sequence ID" value="APZ41847.1"/>
    <property type="molecule type" value="Genomic_DNA"/>
</dbReference>
<keyword evidence="3" id="KW-1185">Reference proteome</keyword>
<gene>
    <name evidence="2" type="ORF">BW247_00995</name>
</gene>
<dbReference type="KEGG" id="afy:BW247_00995"/>
<evidence type="ECO:0000313" key="2">
    <source>
        <dbReference type="EMBL" id="APZ41847.1"/>
    </source>
</evidence>
<evidence type="ECO:0000256" key="1">
    <source>
        <dbReference type="SAM" id="MobiDB-lite"/>
    </source>
</evidence>
<name>A0A1P8UDA7_9GAMM</name>
<protein>
    <submittedName>
        <fullName evidence="2">Uncharacterized protein</fullName>
    </submittedName>
</protein>
<reference evidence="2 3" key="1">
    <citation type="submission" date="2017-01" db="EMBL/GenBank/DDBJ databases">
        <title>Draft sequence of Acidihalobacter ferrooxidans strain DSM 14175 (strain V8).</title>
        <authorList>
            <person name="Khaleque H.N."/>
            <person name="Ramsay J.P."/>
            <person name="Murphy R.J.T."/>
            <person name="Kaksonen A.H."/>
            <person name="Boxall N.J."/>
            <person name="Watkin E.L.J."/>
        </authorList>
    </citation>
    <scope>NUCLEOTIDE SEQUENCE [LARGE SCALE GENOMIC DNA]</scope>
    <source>
        <strain evidence="2 3">V8</strain>
    </source>
</reference>
<proteinExistence type="predicted"/>
<accession>A0A1P8UDA7</accession>
<feature type="compositionally biased region" description="Polar residues" evidence="1">
    <location>
        <begin position="1"/>
        <end position="23"/>
    </location>
</feature>
<sequence length="101" mass="10757">MSCAFNASHSASKTSPLTLSRPASGSRIRKSSAKSMEDSPKPTGQQAGGYHTELQPDMQVYRMGLNPSQHGVRITVEAMELLRHVMESSGEGRSLALAAGL</sequence>
<evidence type="ECO:0000313" key="3">
    <source>
        <dbReference type="Proteomes" id="UP000243807"/>
    </source>
</evidence>
<organism evidence="2 3">
    <name type="scientific">Acidihalobacter ferrooxydans</name>
    <dbReference type="NCBI Taxonomy" id="1765967"/>
    <lineage>
        <taxon>Bacteria</taxon>
        <taxon>Pseudomonadati</taxon>
        <taxon>Pseudomonadota</taxon>
        <taxon>Gammaproteobacteria</taxon>
        <taxon>Chromatiales</taxon>
        <taxon>Ectothiorhodospiraceae</taxon>
        <taxon>Acidihalobacter</taxon>
    </lineage>
</organism>
<dbReference type="Proteomes" id="UP000243807">
    <property type="component" value="Chromosome"/>
</dbReference>